<evidence type="ECO:0000256" key="7">
    <source>
        <dbReference type="ARBA" id="ARBA00022993"/>
    </source>
</evidence>
<comment type="caution">
    <text evidence="11">The sequence shown here is derived from an EMBL/GenBank/DDBJ whole genome shotgun (WGS) entry which is preliminary data.</text>
</comment>
<dbReference type="Pfam" id="PF01467">
    <property type="entry name" value="CTP_transf_like"/>
    <property type="match status" value="1"/>
</dbReference>
<keyword evidence="5" id="KW-0067">ATP-binding</keyword>
<dbReference type="PANTHER" id="PTHR21342">
    <property type="entry name" value="PHOSPHOPANTETHEINE ADENYLYLTRANSFERASE"/>
    <property type="match status" value="1"/>
</dbReference>
<evidence type="ECO:0000256" key="9">
    <source>
        <dbReference type="NCBIfam" id="TIGR01510"/>
    </source>
</evidence>
<proteinExistence type="predicted"/>
<evidence type="ECO:0000256" key="6">
    <source>
        <dbReference type="ARBA" id="ARBA00022842"/>
    </source>
</evidence>
<dbReference type="Proteomes" id="UP000523000">
    <property type="component" value="Unassembled WGS sequence"/>
</dbReference>
<evidence type="ECO:0000256" key="1">
    <source>
        <dbReference type="ARBA" id="ARBA00022490"/>
    </source>
</evidence>
<dbReference type="InterPro" id="IPR004821">
    <property type="entry name" value="Cyt_trans-like"/>
</dbReference>
<dbReference type="NCBIfam" id="TIGR01510">
    <property type="entry name" value="coaD_prev_kdtB"/>
    <property type="match status" value="1"/>
</dbReference>
<organism evidence="11 12">
    <name type="scientific">Paeniglutamicibacter cryotolerans</name>
    <dbReference type="NCBI Taxonomy" id="670079"/>
    <lineage>
        <taxon>Bacteria</taxon>
        <taxon>Bacillati</taxon>
        <taxon>Actinomycetota</taxon>
        <taxon>Actinomycetes</taxon>
        <taxon>Micrococcales</taxon>
        <taxon>Micrococcaceae</taxon>
        <taxon>Paeniglutamicibacter</taxon>
    </lineage>
</organism>
<evidence type="ECO:0000256" key="4">
    <source>
        <dbReference type="ARBA" id="ARBA00022741"/>
    </source>
</evidence>
<evidence type="ECO:0000259" key="10">
    <source>
        <dbReference type="Pfam" id="PF01467"/>
    </source>
</evidence>
<protein>
    <recommendedName>
        <fullName evidence="9">Pantetheine-phosphate adenylyltransferase</fullName>
        <ecNumber evidence="9">2.7.7.3</ecNumber>
    </recommendedName>
</protein>
<keyword evidence="4" id="KW-0547">Nucleotide-binding</keyword>
<reference evidence="11 12" key="1">
    <citation type="submission" date="2020-08" db="EMBL/GenBank/DDBJ databases">
        <title>Sequencing the genomes of 1000 actinobacteria strains.</title>
        <authorList>
            <person name="Klenk H.-P."/>
        </authorList>
    </citation>
    <scope>NUCLEOTIDE SEQUENCE [LARGE SCALE GENOMIC DNA]</scope>
    <source>
        <strain evidence="11 12">DSM 22826</strain>
    </source>
</reference>
<dbReference type="SUPFAM" id="SSF52374">
    <property type="entry name" value="Nucleotidylyl transferase"/>
    <property type="match status" value="1"/>
</dbReference>
<keyword evidence="7" id="KW-0173">Coenzyme A biosynthesis</keyword>
<feature type="domain" description="Cytidyltransferase-like" evidence="10">
    <location>
        <begin position="1"/>
        <end position="116"/>
    </location>
</feature>
<evidence type="ECO:0000313" key="12">
    <source>
        <dbReference type="Proteomes" id="UP000523000"/>
    </source>
</evidence>
<dbReference type="Gene3D" id="3.40.50.620">
    <property type="entry name" value="HUPs"/>
    <property type="match status" value="1"/>
</dbReference>
<dbReference type="GO" id="GO:0005524">
    <property type="term" value="F:ATP binding"/>
    <property type="evidence" value="ECO:0007669"/>
    <property type="project" value="UniProtKB-KW"/>
</dbReference>
<dbReference type="GO" id="GO:0004595">
    <property type="term" value="F:pantetheine-phosphate adenylyltransferase activity"/>
    <property type="evidence" value="ECO:0007669"/>
    <property type="project" value="UniProtKB-UniRule"/>
</dbReference>
<keyword evidence="12" id="KW-1185">Reference proteome</keyword>
<dbReference type="InterPro" id="IPR014729">
    <property type="entry name" value="Rossmann-like_a/b/a_fold"/>
</dbReference>
<comment type="catalytic activity">
    <reaction evidence="8">
        <text>(R)-4'-phosphopantetheine + ATP + H(+) = 3'-dephospho-CoA + diphosphate</text>
        <dbReference type="Rhea" id="RHEA:19801"/>
        <dbReference type="ChEBI" id="CHEBI:15378"/>
        <dbReference type="ChEBI" id="CHEBI:30616"/>
        <dbReference type="ChEBI" id="CHEBI:33019"/>
        <dbReference type="ChEBI" id="CHEBI:57328"/>
        <dbReference type="ChEBI" id="CHEBI:61723"/>
        <dbReference type="EC" id="2.7.7.3"/>
    </reaction>
</comment>
<evidence type="ECO:0000256" key="5">
    <source>
        <dbReference type="ARBA" id="ARBA00022840"/>
    </source>
</evidence>
<name>A0A839QLX3_9MICC</name>
<evidence type="ECO:0000256" key="8">
    <source>
        <dbReference type="ARBA" id="ARBA00029346"/>
    </source>
</evidence>
<keyword evidence="1" id="KW-0963">Cytoplasm</keyword>
<keyword evidence="3 11" id="KW-0548">Nucleotidyltransferase</keyword>
<dbReference type="GO" id="GO:0015937">
    <property type="term" value="P:coenzyme A biosynthetic process"/>
    <property type="evidence" value="ECO:0007669"/>
    <property type="project" value="UniProtKB-UniRule"/>
</dbReference>
<keyword evidence="2 11" id="KW-0808">Transferase</keyword>
<accession>A0A839QLX3</accession>
<dbReference type="PRINTS" id="PR01020">
    <property type="entry name" value="LPSBIOSNTHSS"/>
</dbReference>
<keyword evidence="6" id="KW-0460">Magnesium</keyword>
<dbReference type="AlphaFoldDB" id="A0A839QLX3"/>
<evidence type="ECO:0000313" key="11">
    <source>
        <dbReference type="EMBL" id="MBB2997428.1"/>
    </source>
</evidence>
<evidence type="ECO:0000256" key="3">
    <source>
        <dbReference type="ARBA" id="ARBA00022695"/>
    </source>
</evidence>
<evidence type="ECO:0000256" key="2">
    <source>
        <dbReference type="ARBA" id="ARBA00022679"/>
    </source>
</evidence>
<dbReference type="EMBL" id="JACHVS010000002">
    <property type="protein sequence ID" value="MBB2997428.1"/>
    <property type="molecule type" value="Genomic_DNA"/>
</dbReference>
<dbReference type="PANTHER" id="PTHR21342:SF1">
    <property type="entry name" value="PHOSPHOPANTETHEINE ADENYLYLTRANSFERASE"/>
    <property type="match status" value="1"/>
</dbReference>
<dbReference type="EC" id="2.7.7.3" evidence="9"/>
<gene>
    <name evidence="11" type="ORF">E9229_003675</name>
</gene>
<dbReference type="InterPro" id="IPR001980">
    <property type="entry name" value="PPAT"/>
</dbReference>
<sequence>MEIIARASNLFDEVIVAVSTNYSKAYRFAEEERLAMVRETVSGLRGISVEPMGGGLLADFCRSHGADAIVKGLRSTIDYQYEAPMAAMNRHLTGVETVYLTADSRYSHLSSSLLKEVQALGGDVADYLPRSVMKRLEYKG</sequence>